<dbReference type="Proteomes" id="UP000286947">
    <property type="component" value="Unassembled WGS sequence"/>
</dbReference>
<reference evidence="1 2" key="1">
    <citation type="submission" date="2018-01" db="EMBL/GenBank/DDBJ databases">
        <title>Saezia sanguinis gen. nov., sp. nov., in the order Burkholderiales isolated from human blood.</title>
        <authorList>
            <person name="Medina-Pascual M.J."/>
            <person name="Valdezate S."/>
            <person name="Monzon S."/>
            <person name="Cuesta I."/>
            <person name="Carrasco G."/>
            <person name="Villalon P."/>
            <person name="Saez-Nieto J.A."/>
        </authorList>
    </citation>
    <scope>NUCLEOTIDE SEQUENCE [LARGE SCALE GENOMIC DNA]</scope>
    <source>
        <strain evidence="1 2">CNM695-12</strain>
    </source>
</reference>
<dbReference type="Pfam" id="PF21190">
    <property type="entry name" value="Bbp16"/>
    <property type="match status" value="1"/>
</dbReference>
<dbReference type="EMBL" id="PQSP01000004">
    <property type="protein sequence ID" value="RUS66578.1"/>
    <property type="molecule type" value="Genomic_DNA"/>
</dbReference>
<accession>A0A433SCV3</accession>
<protein>
    <submittedName>
        <fullName evidence="1">Uncharacterized protein</fullName>
    </submittedName>
</protein>
<sequence>MILDSKLEFSNKQVVSANALSDNVLNMFAGTTPNAKVDLGAGEPVWLVVQLATAAASGTGTLTVTLETADNAQMTGAKVVVSSGEVDVSALQPYQRLCALRLPLDAYRKYLAVRYTVDGSLTNGVVNAFMVKDAHVSHALAAGSAMV</sequence>
<dbReference type="AlphaFoldDB" id="A0A433SCV3"/>
<proteinExistence type="predicted"/>
<comment type="caution">
    <text evidence="1">The sequence shown here is derived from an EMBL/GenBank/DDBJ whole genome shotgun (WGS) entry which is preliminary data.</text>
</comment>
<evidence type="ECO:0000313" key="1">
    <source>
        <dbReference type="EMBL" id="RUS66578.1"/>
    </source>
</evidence>
<dbReference type="OrthoDB" id="8617484at2"/>
<dbReference type="RefSeq" id="WP_126980059.1">
    <property type="nucleotide sequence ID" value="NZ_PQSP01000004.1"/>
</dbReference>
<dbReference type="Gene3D" id="2.60.120.1110">
    <property type="match status" value="1"/>
</dbReference>
<evidence type="ECO:0000313" key="2">
    <source>
        <dbReference type="Proteomes" id="UP000286947"/>
    </source>
</evidence>
<organism evidence="1 2">
    <name type="scientific">Saezia sanguinis</name>
    <dbReference type="NCBI Taxonomy" id="1965230"/>
    <lineage>
        <taxon>Bacteria</taxon>
        <taxon>Pseudomonadati</taxon>
        <taxon>Pseudomonadota</taxon>
        <taxon>Betaproteobacteria</taxon>
        <taxon>Burkholderiales</taxon>
        <taxon>Saeziaceae</taxon>
        <taxon>Saezia</taxon>
    </lineage>
</organism>
<gene>
    <name evidence="1" type="ORF">CUZ56_01858</name>
</gene>
<keyword evidence="2" id="KW-1185">Reference proteome</keyword>
<dbReference type="InterPro" id="IPR048922">
    <property type="entry name" value="Bbp16"/>
</dbReference>
<name>A0A433SCV3_9BURK</name>